<evidence type="ECO:0000256" key="1">
    <source>
        <dbReference type="ARBA" id="ARBA00022642"/>
    </source>
</evidence>
<evidence type="ECO:0000259" key="4">
    <source>
        <dbReference type="Pfam" id="PF00266"/>
    </source>
</evidence>
<feature type="domain" description="Aminotransferase class V" evidence="4">
    <location>
        <begin position="75"/>
        <end position="344"/>
    </location>
</feature>
<dbReference type="GO" id="GO:0008483">
    <property type="term" value="F:transaminase activity"/>
    <property type="evidence" value="ECO:0007669"/>
    <property type="project" value="UniProtKB-KW"/>
</dbReference>
<keyword evidence="2" id="KW-0378">Hydrolase</keyword>
<evidence type="ECO:0000256" key="2">
    <source>
        <dbReference type="ARBA" id="ARBA00022801"/>
    </source>
</evidence>
<proteinExistence type="predicted"/>
<accession>A0A6C0U0P5</accession>
<reference evidence="5 6" key="1">
    <citation type="submission" date="2020-02" db="EMBL/GenBank/DDBJ databases">
        <title>Genome sequencing for Kineobactrum sp. M2.</title>
        <authorList>
            <person name="Park S.-J."/>
        </authorList>
    </citation>
    <scope>NUCLEOTIDE SEQUENCE [LARGE SCALE GENOMIC DNA]</scope>
    <source>
        <strain evidence="5 6">M2</strain>
    </source>
</reference>
<dbReference type="GO" id="GO:0030429">
    <property type="term" value="F:kynureninase activity"/>
    <property type="evidence" value="ECO:0007669"/>
    <property type="project" value="InterPro"/>
</dbReference>
<dbReference type="InterPro" id="IPR015422">
    <property type="entry name" value="PyrdxlP-dep_Trfase_small"/>
</dbReference>
<dbReference type="RefSeq" id="WP_163493797.1">
    <property type="nucleotide sequence ID" value="NZ_CP048711.1"/>
</dbReference>
<evidence type="ECO:0000313" key="5">
    <source>
        <dbReference type="EMBL" id="QIB64547.1"/>
    </source>
</evidence>
<dbReference type="InterPro" id="IPR015421">
    <property type="entry name" value="PyrdxlP-dep_Trfase_major"/>
</dbReference>
<dbReference type="PANTHER" id="PTHR14084">
    <property type="entry name" value="KYNURENINASE"/>
    <property type="match status" value="1"/>
</dbReference>
<dbReference type="GO" id="GO:0019441">
    <property type="term" value="P:L-tryptophan catabolic process to kynurenine"/>
    <property type="evidence" value="ECO:0007669"/>
    <property type="project" value="TreeGrafter"/>
</dbReference>
<dbReference type="KEGG" id="kim:G3T16_03160"/>
<dbReference type="GO" id="GO:0005737">
    <property type="term" value="C:cytoplasm"/>
    <property type="evidence" value="ECO:0007669"/>
    <property type="project" value="InterPro"/>
</dbReference>
<dbReference type="AlphaFoldDB" id="A0A6C0U0P5"/>
<dbReference type="SUPFAM" id="SSF53383">
    <property type="entry name" value="PLP-dependent transferases"/>
    <property type="match status" value="1"/>
</dbReference>
<evidence type="ECO:0000313" key="6">
    <source>
        <dbReference type="Proteomes" id="UP000477680"/>
    </source>
</evidence>
<dbReference type="Gene3D" id="3.40.640.10">
    <property type="entry name" value="Type I PLP-dependent aspartate aminotransferase-like (Major domain)"/>
    <property type="match status" value="1"/>
</dbReference>
<organism evidence="5 6">
    <name type="scientific">Kineobactrum salinum</name>
    <dbReference type="NCBI Taxonomy" id="2708301"/>
    <lineage>
        <taxon>Bacteria</taxon>
        <taxon>Pseudomonadati</taxon>
        <taxon>Pseudomonadota</taxon>
        <taxon>Gammaproteobacteria</taxon>
        <taxon>Cellvibrionales</taxon>
        <taxon>Halieaceae</taxon>
        <taxon>Kineobactrum</taxon>
    </lineage>
</organism>
<dbReference type="GO" id="GO:0030170">
    <property type="term" value="F:pyridoxal phosphate binding"/>
    <property type="evidence" value="ECO:0007669"/>
    <property type="project" value="InterPro"/>
</dbReference>
<keyword evidence="3" id="KW-0663">Pyridoxal phosphate</keyword>
<protein>
    <submittedName>
        <fullName evidence="5">Aminotransferase class V-fold PLP-dependent enzyme</fullName>
    </submittedName>
</protein>
<dbReference type="GO" id="GO:0009435">
    <property type="term" value="P:NAD+ biosynthetic process"/>
    <property type="evidence" value="ECO:0007669"/>
    <property type="project" value="InterPro"/>
</dbReference>
<dbReference type="InterPro" id="IPR015424">
    <property type="entry name" value="PyrdxlP-dep_Trfase"/>
</dbReference>
<dbReference type="Gene3D" id="3.90.1150.10">
    <property type="entry name" value="Aspartate Aminotransferase, domain 1"/>
    <property type="match status" value="1"/>
</dbReference>
<dbReference type="GO" id="GO:0043420">
    <property type="term" value="P:anthranilate metabolic process"/>
    <property type="evidence" value="ECO:0007669"/>
    <property type="project" value="TreeGrafter"/>
</dbReference>
<keyword evidence="1" id="KW-0662">Pyridine nucleotide biosynthesis</keyword>
<dbReference type="EMBL" id="CP048711">
    <property type="protein sequence ID" value="QIB64547.1"/>
    <property type="molecule type" value="Genomic_DNA"/>
</dbReference>
<evidence type="ECO:0000256" key="3">
    <source>
        <dbReference type="ARBA" id="ARBA00022898"/>
    </source>
</evidence>
<gene>
    <name evidence="5" type="ORF">G3T16_03160</name>
</gene>
<name>A0A6C0U0P5_9GAMM</name>
<sequence>MSYESNDPAYFLYHSIGQFPGKAQLTAKVLADYADIWSALDDAQWPRVLHLRQQFLDVWHQIIGAPEGTLTAAENVTTALYSVLGGLPTKYRRGRFLIAADCFPSLHFLLAGMAERHGFILDTVEPRPGEYWVRDEDMLERWGEDVGIALLTQVTSVSSHRCDLHRLLEQGRAMGTIVGVDITQAVGLLPYDVVDCGADFTISTSLKWLCGTSGAGILQVRPGLLEECRPELRGWFSQDNIFSWDLNNFRFAPDARRFDHGTPSVVGSIASLPALQWISAQDPEQLLAHNRQLGEAIIVGADSMGLKVATPRHPAHRGGSVMLELPAGIDGALLIDELRTRGIFADCRGRILRLSPGNMTRQSDVDKLLEALSSLVCAA</sequence>
<dbReference type="PANTHER" id="PTHR14084:SF0">
    <property type="entry name" value="KYNURENINASE"/>
    <property type="match status" value="1"/>
</dbReference>
<dbReference type="InterPro" id="IPR010111">
    <property type="entry name" value="Kynureninase"/>
</dbReference>
<keyword evidence="5" id="KW-0808">Transferase</keyword>
<keyword evidence="5" id="KW-0032">Aminotransferase</keyword>
<keyword evidence="6" id="KW-1185">Reference proteome</keyword>
<dbReference type="Proteomes" id="UP000477680">
    <property type="component" value="Chromosome"/>
</dbReference>
<dbReference type="Pfam" id="PF00266">
    <property type="entry name" value="Aminotran_5"/>
    <property type="match status" value="1"/>
</dbReference>
<dbReference type="InterPro" id="IPR000192">
    <property type="entry name" value="Aminotrans_V_dom"/>
</dbReference>